<keyword evidence="14" id="KW-1185">Reference proteome</keyword>
<dbReference type="InterPro" id="IPR007863">
    <property type="entry name" value="Peptidase_M16_C"/>
</dbReference>
<dbReference type="InterPro" id="IPR011249">
    <property type="entry name" value="Metalloenz_LuxS/M16"/>
</dbReference>
<gene>
    <name evidence="13" type="ORF">BD410DRAFT_763394</name>
</gene>
<evidence type="ECO:0000256" key="2">
    <source>
        <dbReference type="ARBA" id="ARBA00022448"/>
    </source>
</evidence>
<dbReference type="AlphaFoldDB" id="A0A4Y7QI96"/>
<evidence type="ECO:0000256" key="4">
    <source>
        <dbReference type="ARBA" id="ARBA00022792"/>
    </source>
</evidence>
<dbReference type="OrthoDB" id="6369905at2759"/>
<keyword evidence="2" id="KW-0813">Transport</keyword>
<evidence type="ECO:0000259" key="11">
    <source>
        <dbReference type="Pfam" id="PF00675"/>
    </source>
</evidence>
<keyword evidence="3" id="KW-0679">Respiratory chain</keyword>
<evidence type="ECO:0000256" key="8">
    <source>
        <dbReference type="ARBA" id="ARBA00023136"/>
    </source>
</evidence>
<keyword evidence="13" id="KW-0378">Hydrolase</keyword>
<dbReference type="PANTHER" id="PTHR11851">
    <property type="entry name" value="METALLOPROTEASE"/>
    <property type="match status" value="1"/>
</dbReference>
<keyword evidence="8" id="KW-0472">Membrane</keyword>
<evidence type="ECO:0000256" key="5">
    <source>
        <dbReference type="ARBA" id="ARBA00022946"/>
    </source>
</evidence>
<keyword evidence="7" id="KW-0496">Mitochondrion</keyword>
<accession>A0A4Y7QI96</accession>
<feature type="domain" description="Peptidase M16 N-terminal" evidence="11">
    <location>
        <begin position="28"/>
        <end position="171"/>
    </location>
</feature>
<reference evidence="13 14" key="1">
    <citation type="submission" date="2018-06" db="EMBL/GenBank/DDBJ databases">
        <title>A transcriptomic atlas of mushroom development highlights an independent origin of complex multicellularity.</title>
        <authorList>
            <consortium name="DOE Joint Genome Institute"/>
            <person name="Krizsan K."/>
            <person name="Almasi E."/>
            <person name="Merenyi Z."/>
            <person name="Sahu N."/>
            <person name="Viragh M."/>
            <person name="Koszo T."/>
            <person name="Mondo S."/>
            <person name="Kiss B."/>
            <person name="Balint B."/>
            <person name="Kues U."/>
            <person name="Barry K."/>
            <person name="Hegedus J.C."/>
            <person name="Henrissat B."/>
            <person name="Johnson J."/>
            <person name="Lipzen A."/>
            <person name="Ohm R."/>
            <person name="Nagy I."/>
            <person name="Pangilinan J."/>
            <person name="Yan J."/>
            <person name="Xiong Y."/>
            <person name="Grigoriev I.V."/>
            <person name="Hibbett D.S."/>
            <person name="Nagy L.G."/>
        </authorList>
    </citation>
    <scope>NUCLEOTIDE SEQUENCE [LARGE SCALE GENOMIC DNA]</scope>
    <source>
        <strain evidence="13 14">SZMC22713</strain>
    </source>
</reference>
<evidence type="ECO:0000313" key="14">
    <source>
        <dbReference type="Proteomes" id="UP000294933"/>
    </source>
</evidence>
<feature type="domain" description="Peptidase M16 C-terminal" evidence="12">
    <location>
        <begin position="176"/>
        <end position="347"/>
    </location>
</feature>
<dbReference type="STRING" id="50990.A0A4Y7QI96"/>
<dbReference type="GO" id="GO:0046872">
    <property type="term" value="F:metal ion binding"/>
    <property type="evidence" value="ECO:0007669"/>
    <property type="project" value="InterPro"/>
</dbReference>
<dbReference type="SUPFAM" id="SSF63411">
    <property type="entry name" value="LuxS/MPP-like metallohydrolase"/>
    <property type="match status" value="2"/>
</dbReference>
<dbReference type="InterPro" id="IPR050361">
    <property type="entry name" value="MPP/UQCRC_Complex"/>
</dbReference>
<keyword evidence="5" id="KW-0809">Transit peptide</keyword>
<evidence type="ECO:0000256" key="10">
    <source>
        <dbReference type="ARBA" id="ARBA00040751"/>
    </source>
</evidence>
<dbReference type="GO" id="GO:0016787">
    <property type="term" value="F:hydrolase activity"/>
    <property type="evidence" value="ECO:0007669"/>
    <property type="project" value="UniProtKB-KW"/>
</dbReference>
<dbReference type="Gene3D" id="3.30.830.10">
    <property type="entry name" value="Metalloenzyme, LuxS/M16 peptidase-like"/>
    <property type="match status" value="2"/>
</dbReference>
<evidence type="ECO:0000259" key="12">
    <source>
        <dbReference type="Pfam" id="PF05193"/>
    </source>
</evidence>
<name>A0A4Y7QI96_9AGAM</name>
<protein>
    <recommendedName>
        <fullName evidence="10">Cytochrome b-c1 complex subunit 2, mitochondrial</fullName>
    </recommendedName>
</protein>
<evidence type="ECO:0000256" key="6">
    <source>
        <dbReference type="ARBA" id="ARBA00022982"/>
    </source>
</evidence>
<evidence type="ECO:0000256" key="7">
    <source>
        <dbReference type="ARBA" id="ARBA00023128"/>
    </source>
</evidence>
<dbReference type="GO" id="GO:0005743">
    <property type="term" value="C:mitochondrial inner membrane"/>
    <property type="evidence" value="ECO:0007669"/>
    <property type="project" value="UniProtKB-SubCell"/>
</dbReference>
<organism evidence="13 14">
    <name type="scientific">Rickenella mellea</name>
    <dbReference type="NCBI Taxonomy" id="50990"/>
    <lineage>
        <taxon>Eukaryota</taxon>
        <taxon>Fungi</taxon>
        <taxon>Dikarya</taxon>
        <taxon>Basidiomycota</taxon>
        <taxon>Agaricomycotina</taxon>
        <taxon>Agaricomycetes</taxon>
        <taxon>Hymenochaetales</taxon>
        <taxon>Rickenellaceae</taxon>
        <taxon>Rickenella</taxon>
    </lineage>
</organism>
<evidence type="ECO:0000256" key="9">
    <source>
        <dbReference type="ARBA" id="ARBA00038146"/>
    </source>
</evidence>
<dbReference type="PANTHER" id="PTHR11851:SF209">
    <property type="entry name" value="CYTOCHROME B-C1 COMPLEX SUBUNIT 2, MITOCHONDRIAL"/>
    <property type="match status" value="1"/>
</dbReference>
<dbReference type="Pfam" id="PF05193">
    <property type="entry name" value="Peptidase_M16_C"/>
    <property type="match status" value="1"/>
</dbReference>
<proteinExistence type="inferred from homology"/>
<keyword evidence="6" id="KW-0249">Electron transport</keyword>
<evidence type="ECO:0000256" key="1">
    <source>
        <dbReference type="ARBA" id="ARBA00004443"/>
    </source>
</evidence>
<keyword evidence="4" id="KW-0999">Mitochondrion inner membrane</keyword>
<dbReference type="Pfam" id="PF00675">
    <property type="entry name" value="Peptidase_M16"/>
    <property type="match status" value="1"/>
</dbReference>
<dbReference type="EMBL" id="ML170160">
    <property type="protein sequence ID" value="TDL27086.1"/>
    <property type="molecule type" value="Genomic_DNA"/>
</dbReference>
<evidence type="ECO:0000256" key="3">
    <source>
        <dbReference type="ARBA" id="ARBA00022660"/>
    </source>
</evidence>
<evidence type="ECO:0000313" key="13">
    <source>
        <dbReference type="EMBL" id="TDL27086.1"/>
    </source>
</evidence>
<sequence length="425" mass="44011">MLAARATTRTVLRVRKFATAVDAAGVKVAAIDHGQPTSSVTVLLKAGSRYDTKHGVAHVLKNFAFKSTNKRSALGTVREAELYGGVLSSSLTREHVALTAEFLRGDEQFFVDVLASYITSSKFTPWELNETVLPVVEAETHAAQSDNAARAIELAHAAAFRKGLGFSVLAPTHSGITSDDVQAFAASAFSRGNIAVVGTGIDQGLLTKLVEQNFSSATASSAPTTSPSKYFGGDTRVASQDGVQTVFIGFGTSGAPSPELAVLAAHLSPKPALKWSKGTSPLATALPPQTSVQTVLLPYSDATLFGLLVQGATVEGVREASKAAAKALKDAAATGGVKADDLKKAIAKAKFTAANAVEDRDGFISTVGSQLLSGSPSSLDSVFTALDKIESAAFAKATSSLVKSTPTFVAVGDIYGLPHRDEIGI</sequence>
<dbReference type="InterPro" id="IPR011765">
    <property type="entry name" value="Pept_M16_N"/>
</dbReference>
<comment type="subcellular location">
    <subcellularLocation>
        <location evidence="1">Mitochondrion inner membrane</location>
        <topology evidence="1">Peripheral membrane protein</topology>
        <orientation evidence="1">Matrix side</orientation>
    </subcellularLocation>
</comment>
<comment type="similarity">
    <text evidence="9">Belongs to the peptidase M16 family. UQCRC2/QCR2 subfamily.</text>
</comment>
<dbReference type="VEuPathDB" id="FungiDB:BD410DRAFT_763394"/>
<dbReference type="FunFam" id="3.30.830.10:FF:000021">
    <property type="entry name" value="Cytochrome b-c1 complex subunit 2"/>
    <property type="match status" value="1"/>
</dbReference>
<dbReference type="Proteomes" id="UP000294933">
    <property type="component" value="Unassembled WGS sequence"/>
</dbReference>